<accession>A0AA35SYF5</accession>
<dbReference type="SUPFAM" id="SSF63825">
    <property type="entry name" value="YWTD domain"/>
    <property type="match status" value="1"/>
</dbReference>
<sequence>MFISFAVTLSIKDGESICPFHPITLRCVVNTTHHQTTSFLSWKCAENSDENVVLCDPILNFDCGFGIVENVTGSCECNDALIVSEATFTAKSTDARTLICSDGTQEEEISVAPTDFPVGEVVGGVVGGVVVVAVVPVVPVVIIIICVILVYKRRNKRCAENGENFEMLASLELDESGVGDYVGEQLTETEKRGIVTVKKDENRKKSGVGGLCIDGNKTYYSCCEKYESKAEEMYTLHVLKPDGELILGGFKHIRGIEKDSNNCYYVVDSSHKRVLKFDSNWNPLRRTSRNSTEYGTVLSEPFGILATQEYVFVCAYRNKQICIFDHELSLHYRITHDYLLSGPTDIAVFRNTFFVTIKSSIIVFQIDFDSKTYKAMKMDSFVTNRKTEIFKQALELRGICACKQYLYVAESSGRLLCLEYDFENSRLVYVDSIPKCCPVVVVHDAGTIYYSRRTTEGKFTIARVHHDSVTNKMETKDLLTID</sequence>
<dbReference type="AlphaFoldDB" id="A0AA35SYF5"/>
<dbReference type="EMBL" id="CASHTH010002966">
    <property type="protein sequence ID" value="CAI8037909.1"/>
    <property type="molecule type" value="Genomic_DNA"/>
</dbReference>
<organism evidence="2 3">
    <name type="scientific">Geodia barretti</name>
    <name type="common">Barrett's horny sponge</name>
    <dbReference type="NCBI Taxonomy" id="519541"/>
    <lineage>
        <taxon>Eukaryota</taxon>
        <taxon>Metazoa</taxon>
        <taxon>Porifera</taxon>
        <taxon>Demospongiae</taxon>
        <taxon>Heteroscleromorpha</taxon>
        <taxon>Tetractinellida</taxon>
        <taxon>Astrophorina</taxon>
        <taxon>Geodiidae</taxon>
        <taxon>Geodia</taxon>
    </lineage>
</organism>
<protein>
    <submittedName>
        <fullName evidence="2">Uncharacterized protein</fullName>
    </submittedName>
</protein>
<dbReference type="InterPro" id="IPR011042">
    <property type="entry name" value="6-blade_b-propeller_TolB-like"/>
</dbReference>
<keyword evidence="1" id="KW-0812">Transmembrane</keyword>
<dbReference type="Proteomes" id="UP001174909">
    <property type="component" value="Unassembled WGS sequence"/>
</dbReference>
<dbReference type="Gene3D" id="2.120.10.30">
    <property type="entry name" value="TolB, C-terminal domain"/>
    <property type="match status" value="1"/>
</dbReference>
<comment type="caution">
    <text evidence="2">The sequence shown here is derived from an EMBL/GenBank/DDBJ whole genome shotgun (WGS) entry which is preliminary data.</text>
</comment>
<name>A0AA35SYF5_GEOBA</name>
<evidence type="ECO:0000313" key="2">
    <source>
        <dbReference type="EMBL" id="CAI8037909.1"/>
    </source>
</evidence>
<evidence type="ECO:0000313" key="3">
    <source>
        <dbReference type="Proteomes" id="UP001174909"/>
    </source>
</evidence>
<keyword evidence="1" id="KW-1133">Transmembrane helix</keyword>
<proteinExistence type="predicted"/>
<evidence type="ECO:0000256" key="1">
    <source>
        <dbReference type="SAM" id="Phobius"/>
    </source>
</evidence>
<gene>
    <name evidence="2" type="ORF">GBAR_LOCUS21172</name>
</gene>
<keyword evidence="3" id="KW-1185">Reference proteome</keyword>
<keyword evidence="1" id="KW-0472">Membrane</keyword>
<reference evidence="2" key="1">
    <citation type="submission" date="2023-03" db="EMBL/GenBank/DDBJ databases">
        <authorList>
            <person name="Steffen K."/>
            <person name="Cardenas P."/>
        </authorList>
    </citation>
    <scope>NUCLEOTIDE SEQUENCE</scope>
</reference>
<feature type="transmembrane region" description="Helical" evidence="1">
    <location>
        <begin position="125"/>
        <end position="151"/>
    </location>
</feature>